<gene>
    <name evidence="3" type="ORF">CKO42_11235</name>
</gene>
<accession>A0A9X0W9X2</accession>
<proteinExistence type="predicted"/>
<evidence type="ECO:0000256" key="2">
    <source>
        <dbReference type="SAM" id="Phobius"/>
    </source>
</evidence>
<keyword evidence="2" id="KW-1133">Transmembrane helix</keyword>
<dbReference type="Proteomes" id="UP001138768">
    <property type="component" value="Unassembled WGS sequence"/>
</dbReference>
<feature type="transmembrane region" description="Helical" evidence="2">
    <location>
        <begin position="728"/>
        <end position="748"/>
    </location>
</feature>
<feature type="transmembrane region" description="Helical" evidence="2">
    <location>
        <begin position="974"/>
        <end position="993"/>
    </location>
</feature>
<feature type="transmembrane region" description="Helical" evidence="2">
    <location>
        <begin position="820"/>
        <end position="838"/>
    </location>
</feature>
<dbReference type="AlphaFoldDB" id="A0A9X0W9X2"/>
<reference evidence="3 4" key="1">
    <citation type="journal article" date="2020" name="Microorganisms">
        <title>Osmotic Adaptation and Compatible Solute Biosynthesis of Phototrophic Bacteria as Revealed from Genome Analyses.</title>
        <authorList>
            <person name="Imhoff J.F."/>
            <person name="Rahn T."/>
            <person name="Kunzel S."/>
            <person name="Keller A."/>
            <person name="Neulinger S.C."/>
        </authorList>
    </citation>
    <scope>NUCLEOTIDE SEQUENCE [LARGE SCALE GENOMIC DNA]</scope>
    <source>
        <strain evidence="3 4">DSM 25653</strain>
    </source>
</reference>
<keyword evidence="4" id="KW-1185">Reference proteome</keyword>
<dbReference type="EMBL" id="NRRY01000016">
    <property type="protein sequence ID" value="MBK1618993.1"/>
    <property type="molecule type" value="Genomic_DNA"/>
</dbReference>
<keyword evidence="2" id="KW-0472">Membrane</keyword>
<feature type="transmembrane region" description="Helical" evidence="2">
    <location>
        <begin position="691"/>
        <end position="716"/>
    </location>
</feature>
<feature type="transmembrane region" description="Helical" evidence="2">
    <location>
        <begin position="769"/>
        <end position="786"/>
    </location>
</feature>
<keyword evidence="2" id="KW-0812">Transmembrane</keyword>
<feature type="transmembrane region" description="Helical" evidence="2">
    <location>
        <begin position="792"/>
        <end position="813"/>
    </location>
</feature>
<feature type="region of interest" description="Disordered" evidence="1">
    <location>
        <begin position="1140"/>
        <end position="1160"/>
    </location>
</feature>
<sequence length="1243" mass="139299">MLPSSPFSMSIVTAKAFRQQIMKPAEGLFLFHARAIERLIEGQLGERLAGISVPDLPYYLMPRADFLLGLETENAEALSVIEGLQLPEHVILLPSPPDQRLEQSSFTRLRYDYWARSFEAEVARAWQAARECATHGSRLDAGALRELIGDYAFAEVREVLNHDGLILPVWDDDLVCRSFVAFVVRLRYFAPGARGFYFPAIRVWPQVDHWMSAAGLDLPRPLVDERLPRLLLKSRPGSGGSLRSEAPLLPLALPYGQSDPDLAVAAESTQDAIAPTQGSPLDAVDQADVAAEPPAFRRGPVEAPRCAGEVDRLLEQRLLDAFARGTQLDLQPDWVERFGDQLGIWRTRLLGALRWVPPVLPWRLFRRKRLVTDVRRSDQAVLRGGIALFEQAVAAAVRAQRGGYLALALRRLAASRRLALRLVPEVGELPAALGQAIAKREALVESLLADGLAERWAVANSVRAELCALVHRLADDDRARFGSPAAQGLLGCLEQLMLQGPTDYYRLRLGRWLMQLGRAPIREQLPFQPLLKALRVLEVSRARLEELPWPMAELERFSSLLRRLNRLITDRLDTELMPRIEQAMQEADFVPRNHREIVAAQKMKLELLDVIKHRRHLKFTDARDIVARNILRLPDPTWSEFFRGDRLRRLDRTAERALPGVYRPGELYIKGLQQLGAPLFGTPMGRDILRYLLLPFGGSFLVLKSLDLLIALIPFVDKSFHFTEITSVVLSGCLINLFAYTGIGRHIAQSVSLGGWRILRFLVWDGPRGLLHWWPIAGLLSTAMMRGLGRNLIQPLLIGALPLAPIIALAVLVDEVPIEPGLWLLGLAFALGTLARNTPAGRRFLDNLSTRIGVYLQRLNQALFIGLIQQLLFFFKEVTRRFSQLLHRVDEGLTHHLSERWSSLALKALLAPIWRFSESLIQFYVTVLVEPQVNPVKHFPIVTIGHKLLLPFLPAITAAFVEITQSVLPKVVAYPFVTLTIVLLPGLFGFLVWELKENWKLYEANHRERLRALDAEPAPGAPIEPASVGAHGESMRGLMCRGFHSGTLPKGFDRLRKVIRQQLRDNKPYPRRLRRCQRQLEEVEHAIGIFVDREFSFALRERCRNPDCTLTRIETNLPRLATELVEISVAIHPWARGGLGMVGDRSDQPPPKDPSNSLVPTPARYAATAESVCGGIADPDPVMLGIRIAFDGRKLCFDAELSGMPERIGPRCWAMISEDLRLFAGRAGADLRGLKIVLPGSAD</sequence>
<evidence type="ECO:0000256" key="1">
    <source>
        <dbReference type="SAM" id="MobiDB-lite"/>
    </source>
</evidence>
<protein>
    <submittedName>
        <fullName evidence="3">Uncharacterized protein</fullName>
    </submittedName>
</protein>
<comment type="caution">
    <text evidence="3">The sequence shown here is derived from an EMBL/GenBank/DDBJ whole genome shotgun (WGS) entry which is preliminary data.</text>
</comment>
<evidence type="ECO:0000313" key="3">
    <source>
        <dbReference type="EMBL" id="MBK1618993.1"/>
    </source>
</evidence>
<name>A0A9X0W9X2_9GAMM</name>
<evidence type="ECO:0000313" key="4">
    <source>
        <dbReference type="Proteomes" id="UP001138768"/>
    </source>
</evidence>
<organism evidence="3 4">
    <name type="scientific">Lamprobacter modestohalophilus</name>
    <dbReference type="NCBI Taxonomy" id="1064514"/>
    <lineage>
        <taxon>Bacteria</taxon>
        <taxon>Pseudomonadati</taxon>
        <taxon>Pseudomonadota</taxon>
        <taxon>Gammaproteobacteria</taxon>
        <taxon>Chromatiales</taxon>
        <taxon>Chromatiaceae</taxon>
        <taxon>Lamprobacter</taxon>
    </lineage>
</organism>
<feature type="transmembrane region" description="Helical" evidence="2">
    <location>
        <begin position="948"/>
        <end position="968"/>
    </location>
</feature>